<dbReference type="SMART" id="SM00719">
    <property type="entry name" value="Plus3"/>
    <property type="match status" value="1"/>
</dbReference>
<dbReference type="Proteomes" id="UP001457282">
    <property type="component" value="Unassembled WGS sequence"/>
</dbReference>
<keyword evidence="1" id="KW-0479">Metal-binding</keyword>
<accession>A0AAW1XI15</accession>
<dbReference type="InterPro" id="IPR045894">
    <property type="entry name" value="At5g08430-like"/>
</dbReference>
<evidence type="ECO:0000313" key="6">
    <source>
        <dbReference type="Proteomes" id="UP001457282"/>
    </source>
</evidence>
<dbReference type="EMBL" id="JBEDUW010000003">
    <property type="protein sequence ID" value="KAK9936473.1"/>
    <property type="molecule type" value="Genomic_DNA"/>
</dbReference>
<dbReference type="GO" id="GO:0003677">
    <property type="term" value="F:DNA binding"/>
    <property type="evidence" value="ECO:0007669"/>
    <property type="project" value="InterPro"/>
</dbReference>
<dbReference type="InterPro" id="IPR036128">
    <property type="entry name" value="Plus3-like_sf"/>
</dbReference>
<evidence type="ECO:0000259" key="4">
    <source>
        <dbReference type="PROSITE" id="PS51360"/>
    </source>
</evidence>
<dbReference type="Gene3D" id="1.10.245.10">
    <property type="entry name" value="SWIB/MDM2 domain"/>
    <property type="match status" value="1"/>
</dbReference>
<dbReference type="Pfam" id="PF22908">
    <property type="entry name" value="PHD_NSD"/>
    <property type="match status" value="1"/>
</dbReference>
<protein>
    <recommendedName>
        <fullName evidence="4">Plus3 domain-containing protein</fullName>
    </recommendedName>
</protein>
<gene>
    <name evidence="5" type="ORF">M0R45_013314</name>
</gene>
<dbReference type="SUPFAM" id="SSF159042">
    <property type="entry name" value="Plus3-like"/>
    <property type="match status" value="1"/>
</dbReference>
<dbReference type="InterPro" id="IPR003121">
    <property type="entry name" value="SWIB_MDM2_domain"/>
</dbReference>
<evidence type="ECO:0000313" key="5">
    <source>
        <dbReference type="EMBL" id="KAK9936473.1"/>
    </source>
</evidence>
<dbReference type="GO" id="GO:0008270">
    <property type="term" value="F:zinc ion binding"/>
    <property type="evidence" value="ECO:0007669"/>
    <property type="project" value="UniProtKB-KW"/>
</dbReference>
<dbReference type="Gene3D" id="3.90.70.200">
    <property type="entry name" value="Plus-3 domain"/>
    <property type="match status" value="1"/>
</dbReference>
<organism evidence="5 6">
    <name type="scientific">Rubus argutus</name>
    <name type="common">Southern blackberry</name>
    <dbReference type="NCBI Taxonomy" id="59490"/>
    <lineage>
        <taxon>Eukaryota</taxon>
        <taxon>Viridiplantae</taxon>
        <taxon>Streptophyta</taxon>
        <taxon>Embryophyta</taxon>
        <taxon>Tracheophyta</taxon>
        <taxon>Spermatophyta</taxon>
        <taxon>Magnoliopsida</taxon>
        <taxon>eudicotyledons</taxon>
        <taxon>Gunneridae</taxon>
        <taxon>Pentapetalae</taxon>
        <taxon>rosids</taxon>
        <taxon>fabids</taxon>
        <taxon>Rosales</taxon>
        <taxon>Rosaceae</taxon>
        <taxon>Rosoideae</taxon>
        <taxon>Rosoideae incertae sedis</taxon>
        <taxon>Rubus</taxon>
    </lineage>
</organism>
<comment type="caution">
    <text evidence="5">The sequence shown here is derived from an EMBL/GenBank/DDBJ whole genome shotgun (WGS) entry which is preliminary data.</text>
</comment>
<evidence type="ECO:0000256" key="3">
    <source>
        <dbReference type="ARBA" id="ARBA00022833"/>
    </source>
</evidence>
<keyword evidence="3" id="KW-0862">Zinc</keyword>
<dbReference type="CDD" id="cd15568">
    <property type="entry name" value="PHD5_NSD"/>
    <property type="match status" value="1"/>
</dbReference>
<dbReference type="Pfam" id="PF03126">
    <property type="entry name" value="Plus-3"/>
    <property type="match status" value="1"/>
</dbReference>
<dbReference type="PANTHER" id="PTHR46851">
    <property type="entry name" value="OS01G0884500 PROTEIN"/>
    <property type="match status" value="1"/>
</dbReference>
<dbReference type="InterPro" id="IPR036885">
    <property type="entry name" value="SWIB_MDM2_dom_sf"/>
</dbReference>
<dbReference type="Gene3D" id="3.30.40.10">
    <property type="entry name" value="Zinc/RING finger domain, C3HC4 (zinc finger)"/>
    <property type="match status" value="1"/>
</dbReference>
<reference evidence="5 6" key="1">
    <citation type="journal article" date="2023" name="G3 (Bethesda)">
        <title>A chromosome-length genome assembly and annotation of blackberry (Rubus argutus, cv. 'Hillquist').</title>
        <authorList>
            <person name="Bruna T."/>
            <person name="Aryal R."/>
            <person name="Dudchenko O."/>
            <person name="Sargent D.J."/>
            <person name="Mead D."/>
            <person name="Buti M."/>
            <person name="Cavallini A."/>
            <person name="Hytonen T."/>
            <person name="Andres J."/>
            <person name="Pham M."/>
            <person name="Weisz D."/>
            <person name="Mascagni F."/>
            <person name="Usai G."/>
            <person name="Natali L."/>
            <person name="Bassil N."/>
            <person name="Fernandez G.E."/>
            <person name="Lomsadze A."/>
            <person name="Armour M."/>
            <person name="Olukolu B."/>
            <person name="Poorten T."/>
            <person name="Britton C."/>
            <person name="Davik J."/>
            <person name="Ashrafi H."/>
            <person name="Aiden E.L."/>
            <person name="Borodovsky M."/>
            <person name="Worthington M."/>
        </authorList>
    </citation>
    <scope>NUCLEOTIDE SEQUENCE [LARGE SCALE GENOMIC DNA]</scope>
    <source>
        <strain evidence="5">PI 553951</strain>
    </source>
</reference>
<keyword evidence="6" id="KW-1185">Reference proteome</keyword>
<dbReference type="InterPro" id="IPR001965">
    <property type="entry name" value="Znf_PHD"/>
</dbReference>
<dbReference type="Pfam" id="PF02201">
    <property type="entry name" value="SWIB"/>
    <property type="match status" value="1"/>
</dbReference>
<proteinExistence type="predicted"/>
<dbReference type="SUPFAM" id="SSF57903">
    <property type="entry name" value="FYVE/PHD zinc finger"/>
    <property type="match status" value="1"/>
</dbReference>
<evidence type="ECO:0000256" key="2">
    <source>
        <dbReference type="ARBA" id="ARBA00022771"/>
    </source>
</evidence>
<dbReference type="InterPro" id="IPR004343">
    <property type="entry name" value="Plus-3_dom"/>
</dbReference>
<evidence type="ECO:0000256" key="1">
    <source>
        <dbReference type="ARBA" id="ARBA00022723"/>
    </source>
</evidence>
<dbReference type="InterPro" id="IPR055198">
    <property type="entry name" value="NSD_PHD"/>
</dbReference>
<name>A0AAW1XI15_RUBAR</name>
<dbReference type="PANTHER" id="PTHR46851:SF22">
    <property type="entry name" value="ZINC ION BINDING _ DNA BINDING PROTEIN"/>
    <property type="match status" value="1"/>
</dbReference>
<dbReference type="InterPro" id="IPR011011">
    <property type="entry name" value="Znf_FYVE_PHD"/>
</dbReference>
<dbReference type="PROSITE" id="PS51360">
    <property type="entry name" value="PLUS3"/>
    <property type="match status" value="1"/>
</dbReference>
<dbReference type="InterPro" id="IPR013083">
    <property type="entry name" value="Znf_RING/FYVE/PHD"/>
</dbReference>
<feature type="domain" description="Plus3" evidence="4">
    <location>
        <begin position="304"/>
        <end position="427"/>
    </location>
</feature>
<sequence>MEDYSEDWCFICKDGGRLMLCDHDGCSKVYHPRCVGKNKSFLKSKKIWTCCKHLCSECFNGSVAISFSCLCCTYALCGPCYISTTNVASELSLIKGKDKEGLCNKCLELVKLAEANSEYGPDGKRLDFEDRDTFECRFKECWEIIKETEGLTFDDVYSPNRNNDDDDNHMEVRKSILGKRKAEAAEFINSDNDDHEHIQFQKSILRKRQKVEAELIGWESKPLIRFLKSVGKNTTKQLSKRDLGSAIYQYAIDRHLFEYTNKKTKLRCDYRLNTIFKKDNVDVVDVCSYLDQHFDNVEETCYASIVASNMKLVYLRRSLVEKLMMEQPENWERKVVGSFVRVIENINSSCHHKLIQVTGITKEDDDEENVLELLGREFPISISLISDNDFTEEECEDLQRSAEICLLRRHRLVEIEQKARELHEDITKDRIERELVRLKNCIVHEIKQHQHGWISRDLRKYWDQIEMLQEPSEHERLLKQVPQVIPARTKNCFFFNLQYFVHQFK</sequence>
<dbReference type="AlphaFoldDB" id="A0AAW1XI15"/>
<dbReference type="SUPFAM" id="SSF47592">
    <property type="entry name" value="SWIB/MDM2 domain"/>
    <property type="match status" value="1"/>
</dbReference>
<dbReference type="SMART" id="SM00249">
    <property type="entry name" value="PHD"/>
    <property type="match status" value="1"/>
</dbReference>
<keyword evidence="2" id="KW-0863">Zinc-finger</keyword>